<dbReference type="CDD" id="cd00207">
    <property type="entry name" value="fer2"/>
    <property type="match status" value="1"/>
</dbReference>
<dbReference type="Proteomes" id="UP000295131">
    <property type="component" value="Unassembled WGS sequence"/>
</dbReference>
<keyword evidence="3" id="KW-0274">FAD</keyword>
<evidence type="ECO:0000256" key="3">
    <source>
        <dbReference type="ARBA" id="ARBA00022827"/>
    </source>
</evidence>
<dbReference type="InterPro" id="IPR036010">
    <property type="entry name" value="2Fe-2S_ferredoxin-like_sf"/>
</dbReference>
<protein>
    <submittedName>
        <fullName evidence="8">Xanthine dehydrogenase small subunit</fullName>
        <ecNumber evidence="8">1.17.1.4</ecNumber>
    </submittedName>
</protein>
<dbReference type="EC" id="1.17.1.4" evidence="8"/>
<dbReference type="SUPFAM" id="SSF56176">
    <property type="entry name" value="FAD-binding/transporter-associated domain-like"/>
    <property type="match status" value="1"/>
</dbReference>
<dbReference type="GO" id="GO:0051537">
    <property type="term" value="F:2 iron, 2 sulfur cluster binding"/>
    <property type="evidence" value="ECO:0007669"/>
    <property type="project" value="InterPro"/>
</dbReference>
<dbReference type="InterPro" id="IPR012675">
    <property type="entry name" value="Beta-grasp_dom_sf"/>
</dbReference>
<dbReference type="OrthoDB" id="9792018at2"/>
<dbReference type="InterPro" id="IPR002888">
    <property type="entry name" value="2Fe-2S-bd"/>
</dbReference>
<dbReference type="SUPFAM" id="SSF47741">
    <property type="entry name" value="CO dehydrogenase ISP C-domain like"/>
    <property type="match status" value="1"/>
</dbReference>
<evidence type="ECO:0000256" key="1">
    <source>
        <dbReference type="ARBA" id="ARBA00022630"/>
    </source>
</evidence>
<dbReference type="InterPro" id="IPR036683">
    <property type="entry name" value="CO_DH_flav_C_dom_sf"/>
</dbReference>
<keyword evidence="2" id="KW-0479">Metal-binding</keyword>
<dbReference type="Gene3D" id="3.30.390.50">
    <property type="entry name" value="CO dehydrogenase flavoprotein, C-terminal domain"/>
    <property type="match status" value="1"/>
</dbReference>
<dbReference type="Gene3D" id="3.30.43.10">
    <property type="entry name" value="Uridine Diphospho-n-acetylenolpyruvylglucosamine Reductase, domain 2"/>
    <property type="match status" value="1"/>
</dbReference>
<dbReference type="InterPro" id="IPR002346">
    <property type="entry name" value="Mopterin_DH_FAD-bd"/>
</dbReference>
<dbReference type="PROSITE" id="PS00197">
    <property type="entry name" value="2FE2S_FER_1"/>
    <property type="match status" value="1"/>
</dbReference>
<dbReference type="Gene3D" id="1.10.150.120">
    <property type="entry name" value="[2Fe-2S]-binding domain"/>
    <property type="match status" value="1"/>
</dbReference>
<evidence type="ECO:0000256" key="4">
    <source>
        <dbReference type="ARBA" id="ARBA00023002"/>
    </source>
</evidence>
<keyword evidence="4 8" id="KW-0560">Oxidoreductase</keyword>
<dbReference type="Pfam" id="PF00941">
    <property type="entry name" value="FAD_binding_5"/>
    <property type="match status" value="1"/>
</dbReference>
<dbReference type="PROSITE" id="PS51085">
    <property type="entry name" value="2FE2S_FER_2"/>
    <property type="match status" value="1"/>
</dbReference>
<keyword evidence="5" id="KW-0408">Iron</keyword>
<dbReference type="InterPro" id="IPR014307">
    <property type="entry name" value="Xanthine_DH_ssu"/>
</dbReference>
<dbReference type="GO" id="GO:0005506">
    <property type="term" value="F:iron ion binding"/>
    <property type="evidence" value="ECO:0007669"/>
    <property type="project" value="InterPro"/>
</dbReference>
<name>A0A4R5PNK4_9HYPH</name>
<dbReference type="PANTHER" id="PTHR45444">
    <property type="entry name" value="XANTHINE DEHYDROGENASE"/>
    <property type="match status" value="1"/>
</dbReference>
<keyword evidence="1" id="KW-0285">Flavoprotein</keyword>
<feature type="domain" description="2Fe-2S ferredoxin-type" evidence="6">
    <location>
        <begin position="7"/>
        <end position="92"/>
    </location>
</feature>
<dbReference type="InterPro" id="IPR016166">
    <property type="entry name" value="FAD-bd_PCMH"/>
</dbReference>
<dbReference type="InterPro" id="IPR036884">
    <property type="entry name" value="2Fe-2S-bd_dom_sf"/>
</dbReference>
<dbReference type="SMART" id="SM01092">
    <property type="entry name" value="CO_deh_flav_C"/>
    <property type="match status" value="1"/>
</dbReference>
<feature type="domain" description="FAD-binding PCMH-type" evidence="7">
    <location>
        <begin position="198"/>
        <end position="371"/>
    </location>
</feature>
<evidence type="ECO:0000256" key="2">
    <source>
        <dbReference type="ARBA" id="ARBA00022723"/>
    </source>
</evidence>
<accession>A0A4R5PNK4</accession>
<dbReference type="PROSITE" id="PS51387">
    <property type="entry name" value="FAD_PCMH"/>
    <property type="match status" value="1"/>
</dbReference>
<dbReference type="SUPFAM" id="SSF55447">
    <property type="entry name" value="CO dehydrogenase flavoprotein C-terminal domain-like"/>
    <property type="match status" value="1"/>
</dbReference>
<reference evidence="8 9" key="1">
    <citation type="journal article" date="2013" name="Int. J. Syst. Evol. Microbiol.">
        <title>Hoeflea suaedae sp. nov., an endophytic bacterium isolated from the root of the halophyte Suaeda maritima.</title>
        <authorList>
            <person name="Chung E.J."/>
            <person name="Park J.A."/>
            <person name="Pramanik P."/>
            <person name="Bibi F."/>
            <person name="Jeon C.O."/>
            <person name="Chung Y.R."/>
        </authorList>
    </citation>
    <scope>NUCLEOTIDE SEQUENCE [LARGE SCALE GENOMIC DNA]</scope>
    <source>
        <strain evidence="8 9">YC6898</strain>
    </source>
</reference>
<evidence type="ECO:0000259" key="6">
    <source>
        <dbReference type="PROSITE" id="PS51085"/>
    </source>
</evidence>
<dbReference type="SUPFAM" id="SSF54292">
    <property type="entry name" value="2Fe-2S ferredoxin-like"/>
    <property type="match status" value="1"/>
</dbReference>
<evidence type="ECO:0000256" key="5">
    <source>
        <dbReference type="ARBA" id="ARBA00023004"/>
    </source>
</evidence>
<dbReference type="Gene3D" id="3.30.465.10">
    <property type="match status" value="1"/>
</dbReference>
<evidence type="ECO:0000313" key="8">
    <source>
        <dbReference type="EMBL" id="TDH38616.1"/>
    </source>
</evidence>
<proteinExistence type="predicted"/>
<dbReference type="NCBIfam" id="TIGR02963">
    <property type="entry name" value="xanthine_xdhA"/>
    <property type="match status" value="1"/>
</dbReference>
<dbReference type="GO" id="GO:0004854">
    <property type="term" value="F:xanthine dehydrogenase activity"/>
    <property type="evidence" value="ECO:0007669"/>
    <property type="project" value="UniProtKB-EC"/>
</dbReference>
<evidence type="ECO:0000313" key="9">
    <source>
        <dbReference type="Proteomes" id="UP000295131"/>
    </source>
</evidence>
<dbReference type="PIRSF" id="PIRSF036557">
    <property type="entry name" value="XdhA_RC"/>
    <property type="match status" value="1"/>
</dbReference>
<dbReference type="RefSeq" id="WP_133283450.1">
    <property type="nucleotide sequence ID" value="NZ_SMSI01000001.1"/>
</dbReference>
<dbReference type="InterPro" id="IPR001041">
    <property type="entry name" value="2Fe-2S_ferredoxin-type"/>
</dbReference>
<dbReference type="AlphaFoldDB" id="A0A4R5PNK4"/>
<dbReference type="EMBL" id="SMSI01000001">
    <property type="protein sequence ID" value="TDH38616.1"/>
    <property type="molecule type" value="Genomic_DNA"/>
</dbReference>
<dbReference type="Gene3D" id="3.10.20.30">
    <property type="match status" value="1"/>
</dbReference>
<dbReference type="Pfam" id="PF01799">
    <property type="entry name" value="Fer2_2"/>
    <property type="match status" value="1"/>
</dbReference>
<evidence type="ECO:0000259" key="7">
    <source>
        <dbReference type="PROSITE" id="PS51387"/>
    </source>
</evidence>
<dbReference type="InterPro" id="IPR006058">
    <property type="entry name" value="2Fe2S_fd_BS"/>
</dbReference>
<dbReference type="InterPro" id="IPR012175">
    <property type="entry name" value="Xanth_DH_ssu_bac"/>
</dbReference>
<dbReference type="InterPro" id="IPR016167">
    <property type="entry name" value="FAD-bd_PCMH_sub1"/>
</dbReference>
<dbReference type="InterPro" id="IPR016208">
    <property type="entry name" value="Ald_Oxase/xanthine_DH-like"/>
</dbReference>
<sequence>MSSAIRSSIRFLLNDQTVELSGFAPDLTVLDWLRIERRLTGTKEGCAEGDCGACTVLVGRMIDGMLTYESVNACIRFVGSLDATHVVTIEYLNRPDGELAPVQQAMVDLHGSQCGFCTPGIVASLQALWLSDPEPGVKDVERALQGNLCRCTGYEPIVRAALAASKIEPDEDNDRLVRAREETARKLIELADGARVEIDHPEGKTFIPASADDLAEIYEANPKATLVAGSTDVGLWVTKGMRAIAPVIFVGHLTDLQTIEETEEGLKIGAGVSYSMARGAILSQVPQLAELWDRLGGEQVRNMGTIGGNIANGSPIGDTPPPLIALGATLTLRKGSARRTLPLEDFFIAYGKQDRAGGEFVESVTVPAVPEDAHFAVYKISKRRDEDISALCAAFLIELDSDSHVATARIAFGGMAGTPKRATHVEECLIGARWGWTAVQAAQAELENDYSPLTDWRASADYRMRVAQNLLTRFFLETSGAPARLDTSEPLMMEAGE</sequence>
<dbReference type="InterPro" id="IPR005107">
    <property type="entry name" value="CO_DH_flav_C"/>
</dbReference>
<dbReference type="Pfam" id="PF03450">
    <property type="entry name" value="CO_deh_flav_C"/>
    <property type="match status" value="1"/>
</dbReference>
<gene>
    <name evidence="8" type="primary">xdhA</name>
    <name evidence="8" type="ORF">E2A64_05810</name>
</gene>
<dbReference type="PANTHER" id="PTHR45444:SF3">
    <property type="entry name" value="XANTHINE DEHYDROGENASE"/>
    <property type="match status" value="1"/>
</dbReference>
<comment type="caution">
    <text evidence="8">The sequence shown here is derived from an EMBL/GenBank/DDBJ whole genome shotgun (WGS) entry which is preliminary data.</text>
</comment>
<dbReference type="InterPro" id="IPR036318">
    <property type="entry name" value="FAD-bd_PCMH-like_sf"/>
</dbReference>
<dbReference type="InterPro" id="IPR016169">
    <property type="entry name" value="FAD-bd_PCMH_sub2"/>
</dbReference>
<keyword evidence="9" id="KW-1185">Reference proteome</keyword>
<organism evidence="8 9">
    <name type="scientific">Pseudohoeflea suaedae</name>
    <dbReference type="NCBI Taxonomy" id="877384"/>
    <lineage>
        <taxon>Bacteria</taxon>
        <taxon>Pseudomonadati</taxon>
        <taxon>Pseudomonadota</taxon>
        <taxon>Alphaproteobacteria</taxon>
        <taxon>Hyphomicrobiales</taxon>
        <taxon>Rhizobiaceae</taxon>
        <taxon>Pseudohoeflea</taxon>
    </lineage>
</organism>
<dbReference type="GO" id="GO:0071949">
    <property type="term" value="F:FAD binding"/>
    <property type="evidence" value="ECO:0007669"/>
    <property type="project" value="InterPro"/>
</dbReference>